<evidence type="ECO:0000313" key="3">
    <source>
        <dbReference type="Proteomes" id="UP001628156"/>
    </source>
</evidence>
<gene>
    <name evidence="2" type="ORF">ENUP19_0121G0063</name>
</gene>
<evidence type="ECO:0000256" key="1">
    <source>
        <dbReference type="ARBA" id="ARBA00022741"/>
    </source>
</evidence>
<keyword evidence="1" id="KW-0547">Nucleotide-binding</keyword>
<dbReference type="InterPro" id="IPR027417">
    <property type="entry name" value="P-loop_NTPase"/>
</dbReference>
<comment type="caution">
    <text evidence="2">The sequence shown here is derived from an EMBL/GenBank/DDBJ whole genome shotgun (WGS) entry which is preliminary data.</text>
</comment>
<dbReference type="PROSITE" id="PS51419">
    <property type="entry name" value="RAB"/>
    <property type="match status" value="1"/>
</dbReference>
<evidence type="ECO:0000313" key="2">
    <source>
        <dbReference type="EMBL" id="GAB1222712.1"/>
    </source>
</evidence>
<name>A0ABQ0DIN6_9EUKA</name>
<dbReference type="PANTHER" id="PTHR47978">
    <property type="match status" value="1"/>
</dbReference>
<dbReference type="Gene3D" id="3.40.50.300">
    <property type="entry name" value="P-loop containing nucleotide triphosphate hydrolases"/>
    <property type="match status" value="1"/>
</dbReference>
<dbReference type="InterPro" id="IPR001806">
    <property type="entry name" value="Small_GTPase"/>
</dbReference>
<dbReference type="SUPFAM" id="SSF52540">
    <property type="entry name" value="P-loop containing nucleoside triphosphate hydrolases"/>
    <property type="match status" value="1"/>
</dbReference>
<reference evidence="2 3" key="1">
    <citation type="journal article" date="2019" name="PLoS Negl. Trop. Dis.">
        <title>Whole genome sequencing of Entamoeba nuttalli reveals mammalian host-related molecular signatures and a novel octapeptide-repeat surface protein.</title>
        <authorList>
            <person name="Tanaka M."/>
            <person name="Makiuchi T."/>
            <person name="Komiyama T."/>
            <person name="Shiina T."/>
            <person name="Osaki K."/>
            <person name="Tachibana H."/>
        </authorList>
    </citation>
    <scope>NUCLEOTIDE SEQUENCE [LARGE SCALE GENOMIC DNA]</scope>
    <source>
        <strain evidence="2 3">P19-061405</strain>
    </source>
</reference>
<proteinExistence type="predicted"/>
<dbReference type="SMART" id="SM00175">
    <property type="entry name" value="RAB"/>
    <property type="match status" value="1"/>
</dbReference>
<keyword evidence="3" id="KW-1185">Reference proteome</keyword>
<dbReference type="PRINTS" id="PR00449">
    <property type="entry name" value="RASTRNSFRMNG"/>
</dbReference>
<dbReference type="EMBL" id="BAAFRS010000121">
    <property type="protein sequence ID" value="GAB1222712.1"/>
    <property type="molecule type" value="Genomic_DNA"/>
</dbReference>
<protein>
    <recommendedName>
        <fullName evidence="4">Ras family GTPase</fullName>
    </recommendedName>
</protein>
<dbReference type="Proteomes" id="UP001628156">
    <property type="component" value="Unassembled WGS sequence"/>
</dbReference>
<accession>A0ABQ0DIN6</accession>
<dbReference type="Pfam" id="PF00071">
    <property type="entry name" value="Ras"/>
    <property type="match status" value="1"/>
</dbReference>
<evidence type="ECO:0008006" key="4">
    <source>
        <dbReference type="Google" id="ProtNLM"/>
    </source>
</evidence>
<organism evidence="2 3">
    <name type="scientific">Entamoeba nuttalli</name>
    <dbReference type="NCBI Taxonomy" id="412467"/>
    <lineage>
        <taxon>Eukaryota</taxon>
        <taxon>Amoebozoa</taxon>
        <taxon>Evosea</taxon>
        <taxon>Archamoebae</taxon>
        <taxon>Mastigamoebida</taxon>
        <taxon>Entamoebidae</taxon>
        <taxon>Entamoeba</taxon>
    </lineage>
</organism>
<sequence length="186" mass="21460">MNRFKVNIAVVGGRGVGRTSLVNRYIKGEFDNKEYNPIDESINIMYRTIQIEGHVVELQVCDILYDNNFKPKSKDFDIAFVIHDDSHKEITDKIFEMIESLDTPSQSNRYLVITKTDLEESFHKQKAQNVDRFKLQYRFAKVCFVSSLTGDGVDELFISAVAKSLKSKEPEQCFSDKKQKNKCVVM</sequence>